<dbReference type="InterPro" id="IPR031325">
    <property type="entry name" value="RHS_repeat"/>
</dbReference>
<dbReference type="InterPro" id="IPR050708">
    <property type="entry name" value="T6SS_VgrG/RHS"/>
</dbReference>
<dbReference type="SUPFAM" id="SSF50969">
    <property type="entry name" value="YVTN repeat-like/Quinoprotein amine dehydrogenase"/>
    <property type="match status" value="1"/>
</dbReference>
<dbReference type="InterPro" id="IPR022385">
    <property type="entry name" value="Rhs_assc_core"/>
</dbReference>
<feature type="region of interest" description="Disordered" evidence="1">
    <location>
        <begin position="1732"/>
        <end position="1755"/>
    </location>
</feature>
<name>A0A1E5NZY6_9ACTN</name>
<dbReference type="Gene3D" id="2.180.10.10">
    <property type="entry name" value="RHS repeat-associated core"/>
    <property type="match status" value="2"/>
</dbReference>
<dbReference type="EMBL" id="MEHK01000002">
    <property type="protein sequence ID" value="OEJ22301.1"/>
    <property type="molecule type" value="Genomic_DNA"/>
</dbReference>
<dbReference type="STRING" id="36818.BGK67_32555"/>
<feature type="compositionally biased region" description="Polar residues" evidence="1">
    <location>
        <begin position="1545"/>
        <end position="1557"/>
    </location>
</feature>
<dbReference type="PANTHER" id="PTHR32305:SF17">
    <property type="entry name" value="TRNA NUCLEASE WAPA"/>
    <property type="match status" value="1"/>
</dbReference>
<evidence type="ECO:0000313" key="2">
    <source>
        <dbReference type="EMBL" id="OEJ22301.1"/>
    </source>
</evidence>
<feature type="region of interest" description="Disordered" evidence="1">
    <location>
        <begin position="1459"/>
        <end position="1485"/>
    </location>
</feature>
<reference evidence="2 3" key="1">
    <citation type="submission" date="2016-08" db="EMBL/GenBank/DDBJ databases">
        <title>The complete genome of Streptomyces subrutilus 10-1-1.</title>
        <authorList>
            <person name="Chen X."/>
        </authorList>
    </citation>
    <scope>NUCLEOTIDE SEQUENCE [LARGE SCALE GENOMIC DNA]</scope>
    <source>
        <strain evidence="2 3">10-1-1</strain>
    </source>
</reference>
<evidence type="ECO:0000313" key="3">
    <source>
        <dbReference type="Proteomes" id="UP000095705"/>
    </source>
</evidence>
<dbReference type="Pfam" id="PF05593">
    <property type="entry name" value="RHS_repeat"/>
    <property type="match status" value="1"/>
</dbReference>
<sequence length="2083" mass="221476">MGDGTVAWRPRDVYWPPAAQAEVDLGASQPNAPRGSLFTAPAPSGAPAAPAPDPSRVGAAPVWVRAASGKDAPRTGEAAVRLVDRAAAEKAGVQGLLVAVRPSSGSQQGAAVRVSMDVSHIAGAFGGDWLSRARLVALPECALTTPERAECRTQTPVQTTRDGDRAGLLSAEVSLTGDSAAGDMRASATSGGATVLAASAAPAGSAGDYRATALAPSGTWSHGGGTGGFAWSYPINVPEALGGSKPNVSLSYSSQSVDGRTAATNNQASWIGEGWEYSPGFVERRFKPCAKDGQADSGEQCLAGENATISLNGRSSTLVRDDVSGTWRLENDDASKVERLTGAANGDNNGEYWKITTPDGTQYYFGAGRKPGSATAPATKSAWTTPVYGNNAGEECNKPTFAASSCLQAWRWNLDFVVDPRGGVITHWYDTETNHYKRGASPATPEGTLSPYIRGGTLSKITYGSKLADADTVKPTAQVLFGTFERCLPEKGVFDCASAKLTKANATKWPDVPFDQNCAATGVCENYSATFWTTKRLTEITTQVLNGTGGYDSVDSYELAHEFPNPEDKTAPALWLASIRHTGHAGTTTLATEPVTFTGKLLNNRVDSSVDNKPAMNRRRLVGITSETGQVTDIGYADPDCSPGVGLPSAQDSNSKRCYPVYWNPDYKSPLDPSLDWFHKYVVTLVSKRDPFGGSRPQGVRYEYVGPAAWHRDDEELTEDKRRTWNQFRGYEQVITRSGAAPDAVSKSATFYLRGMDGDVKADGSKRTATFTGLAGNTVKDSNPLAGTVRESQTFTSDGGELVSVSQTEPWLSTATATHSRGAKLPALTAQRQREGSSQVKALRADKTWQSTSKTTTYDGTYGMPLAVLDRADGLPDTCTVTSYARNTAAWMVDRVSETVELQSSDCTGTTTGTEANTLGRNRTYYDDQPHGTLTGPGQVTSTEELDRFEAGQPKYSLHSKASYDAYGRVVSATDAAGAKTTTAYEPVAPARATTVKFTNAKNWTTTSTVDALRGNQIKTVDQNNRTTEVAYDALGRITSVWLPGRARSEGANTVYSYDLTNTGTSSVTTRTLRSDESYATSVTISDAFGQEIQRQSIPQDGSAHTRLITDTWYDSLGRAVKSNNAYIDRTSDPVKTRFIADENTVPSQSTTLYDGLGRKVAAVFSSKAIEQWRTTTVYVGVDRTDTIPPVGEAPTSVITDARGRTVERRQYKGPKPEGTYDATRYTYNATGKLTRLTDAASNAWTYEYDLHGRQNRAVDPDKGTTTTTFDAADRPVAATDGRGVTTVTTYDVLGRPTSRNLGTADGTKLATYEYDTLLLGQATASTSWVGGKPWRQETTGYDIGYRPTGSKLTVPAGEGALSTTYSTSVAYDPITGLVDFMDVPAAGGLPEETLYTGRNINGLPLSVGSATADYVNFTDYDEFGTVQRTTLGGVPRQVSFTNVHDPATGRLLRTQLNKQDSTSPVDVTDYTHTPGGDVTSVSTAQGTARDTQCFAYDHLRRLTQAWTDTGTTTTKPGPSAPGIGGCANTEPQPGKIGGPAPYRQSFTYDVTGNRTSSIDHDPSGDAAKTTTTTNTFPAPGAARPHAPTSTVRQTGTSPSVSSALTYDATGNTLTRPDAAGATQTLTWTPEGKLASAASAAGTSTYVYDAGGNRLLRKDPGKTTLYLGSTELTLDTATNKVTGTRYYPTPGGPTIVRSSDGKLSYVAGDHHNTGTTAIDAATLQVQRRATKPFGEDRGTTPTAWPGERGFVDGTKDKATGFTHLGAREYDPRTGTFLSVDPVLVLDSPQGLNAYSYAKNSPVTTSDPTGLCPEIDCPTRPSPGEENTTPGREPAPPKPTQTAQAAADARNGLRGRVTPPTSGCLLGGYICGPSLSRPMPVIVPPWLVPPPAPVSPPPLDCKANDVRIACMVEVPTGRILTNPYNAGNAVNGANELAAGYAALASSCSMRAEQYVCFGHSPAGDQPITVGDVHFYPGNRKLFADRLKTESLTRDRIAEIAGEETAEKFGPDLERHEAVHSRQWAATSNAKDFAVGYLAEAGTSAYKVGTPSHANRFELDANLWWGGYLNWYPTQVHMPGATPSL</sequence>
<dbReference type="NCBIfam" id="TIGR01643">
    <property type="entry name" value="YD_repeat_2x"/>
    <property type="match status" value="2"/>
</dbReference>
<accession>A0A1E5NZY6</accession>
<comment type="caution">
    <text evidence="2">The sequence shown here is derived from an EMBL/GenBank/DDBJ whole genome shotgun (WGS) entry which is preliminary data.</text>
</comment>
<feature type="region of interest" description="Disordered" evidence="1">
    <location>
        <begin position="26"/>
        <end position="56"/>
    </location>
</feature>
<gene>
    <name evidence="2" type="ORF">BGK67_32555</name>
</gene>
<dbReference type="Proteomes" id="UP000095705">
    <property type="component" value="Unassembled WGS sequence"/>
</dbReference>
<feature type="region of interest" description="Disordered" evidence="1">
    <location>
        <begin position="904"/>
        <end position="932"/>
    </location>
</feature>
<feature type="compositionally biased region" description="Polar residues" evidence="1">
    <location>
        <begin position="1588"/>
        <end position="1601"/>
    </location>
</feature>
<dbReference type="PANTHER" id="PTHR32305">
    <property type="match status" value="1"/>
</dbReference>
<feature type="region of interest" description="Disordered" evidence="1">
    <location>
        <begin position="1801"/>
        <end position="1840"/>
    </location>
</feature>
<feature type="region of interest" description="Disordered" evidence="1">
    <location>
        <begin position="1509"/>
        <end position="1601"/>
    </location>
</feature>
<proteinExistence type="predicted"/>
<dbReference type="InterPro" id="IPR006530">
    <property type="entry name" value="YD"/>
</dbReference>
<organism evidence="2 3">
    <name type="scientific">Streptomyces subrutilus</name>
    <dbReference type="NCBI Taxonomy" id="36818"/>
    <lineage>
        <taxon>Bacteria</taxon>
        <taxon>Bacillati</taxon>
        <taxon>Actinomycetota</taxon>
        <taxon>Actinomycetes</taxon>
        <taxon>Kitasatosporales</taxon>
        <taxon>Streptomycetaceae</taxon>
        <taxon>Streptomyces</taxon>
    </lineage>
</organism>
<feature type="region of interest" description="Disordered" evidence="1">
    <location>
        <begin position="815"/>
        <end position="840"/>
    </location>
</feature>
<protein>
    <submittedName>
        <fullName evidence="2">Uncharacterized protein</fullName>
    </submittedName>
</protein>
<keyword evidence="3" id="KW-1185">Reference proteome</keyword>
<evidence type="ECO:0000256" key="1">
    <source>
        <dbReference type="SAM" id="MobiDB-lite"/>
    </source>
</evidence>
<dbReference type="InterPro" id="IPR011044">
    <property type="entry name" value="Quino_amine_DH_bsu"/>
</dbReference>
<dbReference type="NCBIfam" id="TIGR03696">
    <property type="entry name" value="Rhs_assc_core"/>
    <property type="match status" value="1"/>
</dbReference>